<dbReference type="Pfam" id="PF07929">
    <property type="entry name" value="PRiA4_ORF3"/>
    <property type="match status" value="1"/>
</dbReference>
<sequence length="214" mass="25622">MFKAYQFHIQLLDSPTPVWRRFIIPAETNFKRLHDAIQIVMWWDDSHLAKFEDALRKPTFRFVLSSEEVEDHKARLSYFKSKPKLEAFEQQIYEMYRQLSIRQMKNVKLPAVIEAHSTLYYTYDYGDDWRHELTLENVIDDYPLPYPTVTEWEGETPFEDVGGMAGNQMIQDILNDSAHPQHEEYVEASKEVQFYQKDKINFLLQEYVTVKRVK</sequence>
<proteinExistence type="predicted"/>
<dbReference type="PATRIC" id="fig|1345023.5.peg.158"/>
<dbReference type="InterPro" id="IPR024047">
    <property type="entry name" value="MM3350-like_sf"/>
</dbReference>
<feature type="domain" description="Plasmid pRiA4b Orf3-like" evidence="1">
    <location>
        <begin position="3"/>
        <end position="199"/>
    </location>
</feature>
<dbReference type="eggNOG" id="COG1846">
    <property type="taxonomic scope" value="Bacteria"/>
</dbReference>
<dbReference type="EMBL" id="ATCL01000008">
    <property type="protein sequence ID" value="ERG68500.1"/>
    <property type="molecule type" value="Genomic_DNA"/>
</dbReference>
<keyword evidence="3" id="KW-1185">Reference proteome</keyword>
<dbReference type="OrthoDB" id="9801392at2"/>
<gene>
    <name evidence="2" type="ORF">M467_14580</name>
</gene>
<evidence type="ECO:0000313" key="3">
    <source>
        <dbReference type="Proteomes" id="UP000016464"/>
    </source>
</evidence>
<evidence type="ECO:0000313" key="2">
    <source>
        <dbReference type="EMBL" id="ERG68500.1"/>
    </source>
</evidence>
<dbReference type="RefSeq" id="WP_021065316.1">
    <property type="nucleotide sequence ID" value="NZ_ATCL01000008.1"/>
</dbReference>
<reference evidence="2 3" key="1">
    <citation type="journal article" date="2013" name="Genome Announc.">
        <title>Draft Genome Sequence of Exiguobacterium pavilionensis Strain RW-2, with Wide Thermal, Salinity, and pH Tolerance, Isolated from Modern Freshwater Microbialites.</title>
        <authorList>
            <person name="White R.A.III."/>
            <person name="Grassa C.J."/>
            <person name="Suttle C.A."/>
        </authorList>
    </citation>
    <scope>NUCLEOTIDE SEQUENCE [LARGE SCALE GENOMIC DNA]</scope>
    <source>
        <strain evidence="2 3">RW-2</strain>
    </source>
</reference>
<organism evidence="2 3">
    <name type="scientific">Exiguobacterium chiriqhucha RW-2</name>
    <dbReference type="NCBI Taxonomy" id="1345023"/>
    <lineage>
        <taxon>Bacteria</taxon>
        <taxon>Bacillati</taxon>
        <taxon>Bacillota</taxon>
        <taxon>Bacilli</taxon>
        <taxon>Bacillales</taxon>
        <taxon>Bacillales Family XII. Incertae Sedis</taxon>
        <taxon>Exiguobacterium</taxon>
    </lineage>
</organism>
<dbReference type="SUPFAM" id="SSF159941">
    <property type="entry name" value="MM3350-like"/>
    <property type="match status" value="1"/>
</dbReference>
<name>U1N7K7_9BACL</name>
<dbReference type="AlphaFoldDB" id="U1N7K7"/>
<accession>U1N7K7</accession>
<dbReference type="Gene3D" id="3.10.290.30">
    <property type="entry name" value="MM3350-like"/>
    <property type="match status" value="1"/>
</dbReference>
<dbReference type="STRING" id="1385984.GCA_000702565_02596"/>
<dbReference type="InterPro" id="IPR012912">
    <property type="entry name" value="Plasmid_pRiA4b_Orf3-like"/>
</dbReference>
<dbReference type="Proteomes" id="UP000016464">
    <property type="component" value="Unassembled WGS sequence"/>
</dbReference>
<dbReference type="PANTHER" id="PTHR41878">
    <property type="entry name" value="LEXA REPRESSOR-RELATED"/>
    <property type="match status" value="1"/>
</dbReference>
<dbReference type="PANTHER" id="PTHR41878:SF1">
    <property type="entry name" value="TNPR PROTEIN"/>
    <property type="match status" value="1"/>
</dbReference>
<comment type="caution">
    <text evidence="2">The sequence shown here is derived from an EMBL/GenBank/DDBJ whole genome shotgun (WGS) entry which is preliminary data.</text>
</comment>
<protein>
    <recommendedName>
        <fullName evidence="1">Plasmid pRiA4b Orf3-like domain-containing protein</fullName>
    </recommendedName>
</protein>
<evidence type="ECO:0000259" key="1">
    <source>
        <dbReference type="Pfam" id="PF07929"/>
    </source>
</evidence>